<keyword evidence="3" id="KW-1185">Reference proteome</keyword>
<dbReference type="Gene3D" id="1.10.3300.10">
    <property type="entry name" value="Jann2411-like domain"/>
    <property type="match status" value="1"/>
</dbReference>
<dbReference type="InterPro" id="IPR023286">
    <property type="entry name" value="ABATE_dom_sf"/>
</dbReference>
<feature type="domain" description="Zinc finger CGNR" evidence="1">
    <location>
        <begin position="129"/>
        <end position="174"/>
    </location>
</feature>
<accession>A0A918NZU1</accession>
<sequence length="185" mass="21267">MGKQAGTTVAGPRVEEMRAFLNTWLIPNDTREETETLHDLADSAQAWSEALSHLPRPRQDELPDLRLLRDDLRADVTERGNRRLDDWLARHPQTVRVGEDELRLEGPSGPVDTVLRHAVHLVLAGRWQRLKACPDCRWVFYDQSRNNTRTWCSMYANETGRACGSIAKVRRMRQAQRERAAAETQ</sequence>
<dbReference type="PANTHER" id="PTHR35525">
    <property type="entry name" value="BLL6575 PROTEIN"/>
    <property type="match status" value="1"/>
</dbReference>
<dbReference type="InterPro" id="IPR021005">
    <property type="entry name" value="Znf_CGNR"/>
</dbReference>
<gene>
    <name evidence="2" type="ORF">GCM10010358_73770</name>
</gene>
<evidence type="ECO:0000313" key="2">
    <source>
        <dbReference type="EMBL" id="GGY10447.1"/>
    </source>
</evidence>
<organism evidence="2 3">
    <name type="scientific">Streptomyces minutiscleroticus</name>
    <dbReference type="NCBI Taxonomy" id="68238"/>
    <lineage>
        <taxon>Bacteria</taxon>
        <taxon>Bacillati</taxon>
        <taxon>Actinomycetota</taxon>
        <taxon>Actinomycetes</taxon>
        <taxon>Kitasatosporales</taxon>
        <taxon>Streptomycetaceae</taxon>
        <taxon>Streptomyces</taxon>
    </lineage>
</organism>
<protein>
    <submittedName>
        <fullName evidence="2">PadR family transcriptional regulator</fullName>
    </submittedName>
</protein>
<evidence type="ECO:0000259" key="1">
    <source>
        <dbReference type="Pfam" id="PF11706"/>
    </source>
</evidence>
<dbReference type="Proteomes" id="UP000619244">
    <property type="component" value="Unassembled WGS sequence"/>
</dbReference>
<proteinExistence type="predicted"/>
<dbReference type="Pfam" id="PF11706">
    <property type="entry name" value="zf-CGNR"/>
    <property type="match status" value="1"/>
</dbReference>
<reference evidence="2" key="1">
    <citation type="journal article" date="2014" name="Int. J. Syst. Evol. Microbiol.">
        <title>Complete genome sequence of Corynebacterium casei LMG S-19264T (=DSM 44701T), isolated from a smear-ripened cheese.</title>
        <authorList>
            <consortium name="US DOE Joint Genome Institute (JGI-PGF)"/>
            <person name="Walter F."/>
            <person name="Albersmeier A."/>
            <person name="Kalinowski J."/>
            <person name="Ruckert C."/>
        </authorList>
    </citation>
    <scope>NUCLEOTIDE SEQUENCE</scope>
    <source>
        <strain evidence="2">JCM 4790</strain>
    </source>
</reference>
<reference evidence="2" key="2">
    <citation type="submission" date="2020-09" db="EMBL/GenBank/DDBJ databases">
        <authorList>
            <person name="Sun Q."/>
            <person name="Ohkuma M."/>
        </authorList>
    </citation>
    <scope>NUCLEOTIDE SEQUENCE</scope>
    <source>
        <strain evidence="2">JCM 4790</strain>
    </source>
</reference>
<name>A0A918NZU1_9ACTN</name>
<dbReference type="AlphaFoldDB" id="A0A918NZU1"/>
<comment type="caution">
    <text evidence="2">The sequence shown here is derived from an EMBL/GenBank/DDBJ whole genome shotgun (WGS) entry which is preliminary data.</text>
</comment>
<dbReference type="PANTHER" id="PTHR35525:SF3">
    <property type="entry name" value="BLL6575 PROTEIN"/>
    <property type="match status" value="1"/>
</dbReference>
<dbReference type="EMBL" id="BMVU01000073">
    <property type="protein sequence ID" value="GGY10447.1"/>
    <property type="molecule type" value="Genomic_DNA"/>
</dbReference>
<evidence type="ECO:0000313" key="3">
    <source>
        <dbReference type="Proteomes" id="UP000619244"/>
    </source>
</evidence>
<dbReference type="InterPro" id="IPR010852">
    <property type="entry name" value="ABATE"/>
</dbReference>
<dbReference type="SUPFAM" id="SSF160904">
    <property type="entry name" value="Jann2411-like"/>
    <property type="match status" value="1"/>
</dbReference>